<feature type="transmembrane region" description="Helical" evidence="1">
    <location>
        <begin position="12"/>
        <end position="32"/>
    </location>
</feature>
<dbReference type="EMBL" id="JARXHW010000126">
    <property type="protein sequence ID" value="MDQ8209717.1"/>
    <property type="molecule type" value="Genomic_DNA"/>
</dbReference>
<keyword evidence="1" id="KW-1133">Transmembrane helix</keyword>
<gene>
    <name evidence="2" type="ORF">QEH52_19520</name>
</gene>
<protein>
    <recommendedName>
        <fullName evidence="4">DUF4145 domain-containing protein</fullName>
    </recommendedName>
</protein>
<proteinExistence type="predicted"/>
<evidence type="ECO:0008006" key="4">
    <source>
        <dbReference type="Google" id="ProtNLM"/>
    </source>
</evidence>
<comment type="caution">
    <text evidence="2">The sequence shown here is derived from an EMBL/GenBank/DDBJ whole genome shotgun (WGS) entry which is preliminary data.</text>
</comment>
<evidence type="ECO:0000313" key="2">
    <source>
        <dbReference type="EMBL" id="MDQ8209717.1"/>
    </source>
</evidence>
<accession>A0ABU1B1R0</accession>
<organism evidence="2 3">
    <name type="scientific">Thalassobacterium maritimum</name>
    <dbReference type="NCBI Taxonomy" id="3041265"/>
    <lineage>
        <taxon>Bacteria</taxon>
        <taxon>Pseudomonadati</taxon>
        <taxon>Verrucomicrobiota</taxon>
        <taxon>Opitutia</taxon>
        <taxon>Puniceicoccales</taxon>
        <taxon>Coraliomargaritaceae</taxon>
        <taxon>Thalassobacterium</taxon>
    </lineage>
</organism>
<evidence type="ECO:0000256" key="1">
    <source>
        <dbReference type="SAM" id="Phobius"/>
    </source>
</evidence>
<dbReference type="Proteomes" id="UP001225316">
    <property type="component" value="Unassembled WGS sequence"/>
</dbReference>
<keyword evidence="1" id="KW-0472">Membrane</keyword>
<sequence>MEHITNIISSLAWPVTILIIVWKFHAELTALIKRIGKIKHGKTEIDFSELKQAVEKVESQHGREELSKEGNSDFQQINALLSVDPYSAVIYSWIKFAEAGRKLVDTPDDHRTSDSTVVQKLLYKKEIDKEEYELIKQIQHMRNMAAHRRDDGLDELTAFKVTNILMQLTDEFNKRSKSSR</sequence>
<dbReference type="RefSeq" id="WP_308952635.1">
    <property type="nucleotide sequence ID" value="NZ_JARXHW010000126.1"/>
</dbReference>
<keyword evidence="1" id="KW-0812">Transmembrane</keyword>
<keyword evidence="3" id="KW-1185">Reference proteome</keyword>
<evidence type="ECO:0000313" key="3">
    <source>
        <dbReference type="Proteomes" id="UP001225316"/>
    </source>
</evidence>
<reference evidence="2 3" key="1">
    <citation type="submission" date="2023-04" db="EMBL/GenBank/DDBJ databases">
        <title>A novel bacteria isolated from coastal sediment.</title>
        <authorList>
            <person name="Liu X.-J."/>
            <person name="Du Z.-J."/>
        </authorList>
    </citation>
    <scope>NUCLEOTIDE SEQUENCE [LARGE SCALE GENOMIC DNA]</scope>
    <source>
        <strain evidence="2 3">SDUM461003</strain>
    </source>
</reference>
<name>A0ABU1B1R0_9BACT</name>